<gene>
    <name evidence="2" type="ORF">LNKW23_26170</name>
</gene>
<dbReference type="Gene3D" id="3.40.50.150">
    <property type="entry name" value="Vaccinia Virus protein VP39"/>
    <property type="match status" value="1"/>
</dbReference>
<dbReference type="PANTHER" id="PTHR42912">
    <property type="entry name" value="METHYLTRANSFERASE"/>
    <property type="match status" value="1"/>
</dbReference>
<dbReference type="SUPFAM" id="SSF53335">
    <property type="entry name" value="S-adenosyl-L-methionine-dependent methyltransferases"/>
    <property type="match status" value="1"/>
</dbReference>
<sequence>MTADAVTRPELGLEAALARGLGPVAGLDAADIGCGSGSASRVLAGLGARVTGVEPDAAALAAAEAAGGGPVYRRGGAEATGLAAGSADLVLFSMSLHHVPDRPAALAEARRLLRPGGRIAVLEPEAPDPLWPVVRWIDDETAVCAAAQAAIGEEIAAGRLRRLATLRHAERYRVATADALIAEMQAVDRRRQVDAAARETVAAAFAEAVREDAQGRYIPFWLRLDLLEPVH</sequence>
<dbReference type="CDD" id="cd02440">
    <property type="entry name" value="AdoMet_MTases"/>
    <property type="match status" value="1"/>
</dbReference>
<dbReference type="RefSeq" id="WP_285672200.1">
    <property type="nucleotide sequence ID" value="NZ_BSYI01000019.1"/>
</dbReference>
<dbReference type="EMBL" id="BSYI01000019">
    <property type="protein sequence ID" value="GMG83404.1"/>
    <property type="molecule type" value="Genomic_DNA"/>
</dbReference>
<dbReference type="InterPro" id="IPR050508">
    <property type="entry name" value="Methyltransf_Superfamily"/>
</dbReference>
<protein>
    <recommendedName>
        <fullName evidence="1">Methyltransferase type 11 domain-containing protein</fullName>
    </recommendedName>
</protein>
<dbReference type="Proteomes" id="UP001239909">
    <property type="component" value="Unassembled WGS sequence"/>
</dbReference>
<dbReference type="PANTHER" id="PTHR42912:SF93">
    <property type="entry name" value="N6-ADENOSINE-METHYLTRANSFERASE TMT1A"/>
    <property type="match status" value="1"/>
</dbReference>
<dbReference type="InterPro" id="IPR013216">
    <property type="entry name" value="Methyltransf_11"/>
</dbReference>
<proteinExistence type="predicted"/>
<accession>A0ABQ6LJG9</accession>
<reference evidence="2 3" key="1">
    <citation type="submission" date="2023-04" db="EMBL/GenBank/DDBJ databases">
        <title>Marinoamorphus aggregata gen. nov., sp. Nov., isolate from tissue of brittle star Ophioplocus japonicus.</title>
        <authorList>
            <person name="Kawano K."/>
            <person name="Sawayama S."/>
            <person name="Nakagawa S."/>
        </authorList>
    </citation>
    <scope>NUCLEOTIDE SEQUENCE [LARGE SCALE GENOMIC DNA]</scope>
    <source>
        <strain evidence="2 3">NKW23</strain>
    </source>
</reference>
<evidence type="ECO:0000313" key="2">
    <source>
        <dbReference type="EMBL" id="GMG83404.1"/>
    </source>
</evidence>
<keyword evidence="3" id="KW-1185">Reference proteome</keyword>
<comment type="caution">
    <text evidence="2">The sequence shown here is derived from an EMBL/GenBank/DDBJ whole genome shotgun (WGS) entry which is preliminary data.</text>
</comment>
<name>A0ABQ6LJG9_9RHOB</name>
<dbReference type="InterPro" id="IPR029063">
    <property type="entry name" value="SAM-dependent_MTases_sf"/>
</dbReference>
<organism evidence="2 3">
    <name type="scientific">Paralimibaculum aggregatum</name>
    <dbReference type="NCBI Taxonomy" id="3036245"/>
    <lineage>
        <taxon>Bacteria</taxon>
        <taxon>Pseudomonadati</taxon>
        <taxon>Pseudomonadota</taxon>
        <taxon>Alphaproteobacteria</taxon>
        <taxon>Rhodobacterales</taxon>
        <taxon>Paracoccaceae</taxon>
        <taxon>Paralimibaculum</taxon>
    </lineage>
</organism>
<dbReference type="Pfam" id="PF08241">
    <property type="entry name" value="Methyltransf_11"/>
    <property type="match status" value="1"/>
</dbReference>
<evidence type="ECO:0000259" key="1">
    <source>
        <dbReference type="Pfam" id="PF08241"/>
    </source>
</evidence>
<feature type="domain" description="Methyltransferase type 11" evidence="1">
    <location>
        <begin position="31"/>
        <end position="120"/>
    </location>
</feature>
<evidence type="ECO:0000313" key="3">
    <source>
        <dbReference type="Proteomes" id="UP001239909"/>
    </source>
</evidence>